<dbReference type="Proteomes" id="UP000011761">
    <property type="component" value="Unassembled WGS sequence"/>
</dbReference>
<feature type="region of interest" description="Disordered" evidence="1">
    <location>
        <begin position="1"/>
        <end position="56"/>
    </location>
</feature>
<dbReference type="KEGG" id="bcom:BAUCODRAFT_36795"/>
<protein>
    <submittedName>
        <fullName evidence="2">Uncharacterized protein</fullName>
    </submittedName>
</protein>
<gene>
    <name evidence="2" type="ORF">BAUCODRAFT_36795</name>
</gene>
<dbReference type="RefSeq" id="XP_007679167.1">
    <property type="nucleotide sequence ID" value="XM_007680977.1"/>
</dbReference>
<evidence type="ECO:0000313" key="3">
    <source>
        <dbReference type="Proteomes" id="UP000011761"/>
    </source>
</evidence>
<dbReference type="AlphaFoldDB" id="M2N2C1"/>
<reference evidence="2 3" key="1">
    <citation type="journal article" date="2012" name="PLoS Pathog.">
        <title>Diverse lifestyles and strategies of plant pathogenesis encoded in the genomes of eighteen Dothideomycetes fungi.</title>
        <authorList>
            <person name="Ohm R.A."/>
            <person name="Feau N."/>
            <person name="Henrissat B."/>
            <person name="Schoch C.L."/>
            <person name="Horwitz B.A."/>
            <person name="Barry K.W."/>
            <person name="Condon B.J."/>
            <person name="Copeland A.C."/>
            <person name="Dhillon B."/>
            <person name="Glaser F."/>
            <person name="Hesse C.N."/>
            <person name="Kosti I."/>
            <person name="LaButti K."/>
            <person name="Lindquist E.A."/>
            <person name="Lucas S."/>
            <person name="Salamov A.A."/>
            <person name="Bradshaw R.E."/>
            <person name="Ciuffetti L."/>
            <person name="Hamelin R.C."/>
            <person name="Kema G.H.J."/>
            <person name="Lawrence C."/>
            <person name="Scott J.A."/>
            <person name="Spatafora J.W."/>
            <person name="Turgeon B.G."/>
            <person name="de Wit P.J.G.M."/>
            <person name="Zhong S."/>
            <person name="Goodwin S.B."/>
            <person name="Grigoriev I.V."/>
        </authorList>
    </citation>
    <scope>NUCLEOTIDE SEQUENCE [LARGE SCALE GENOMIC DNA]</scope>
    <source>
        <strain evidence="2 3">UAMH 10762</strain>
    </source>
</reference>
<accession>M2N2C1</accession>
<dbReference type="GeneID" id="19113070"/>
<sequence>MHCPETRRSPVNPTDPACPAPIAHVRCNGSLTKSSGKPLHRSQRHDIIEKGAPSRS</sequence>
<keyword evidence="3" id="KW-1185">Reference proteome</keyword>
<evidence type="ECO:0000256" key="1">
    <source>
        <dbReference type="SAM" id="MobiDB-lite"/>
    </source>
</evidence>
<proteinExistence type="predicted"/>
<dbReference type="HOGENOM" id="CLU_3013837_0_0_1"/>
<organism evidence="2 3">
    <name type="scientific">Baudoinia panamericana (strain UAMH 10762)</name>
    <name type="common">Angels' share fungus</name>
    <name type="synonym">Baudoinia compniacensis (strain UAMH 10762)</name>
    <dbReference type="NCBI Taxonomy" id="717646"/>
    <lineage>
        <taxon>Eukaryota</taxon>
        <taxon>Fungi</taxon>
        <taxon>Dikarya</taxon>
        <taxon>Ascomycota</taxon>
        <taxon>Pezizomycotina</taxon>
        <taxon>Dothideomycetes</taxon>
        <taxon>Dothideomycetidae</taxon>
        <taxon>Mycosphaerellales</taxon>
        <taxon>Teratosphaeriaceae</taxon>
        <taxon>Baudoinia</taxon>
    </lineage>
</organism>
<name>M2N2C1_BAUPA</name>
<evidence type="ECO:0000313" key="2">
    <source>
        <dbReference type="EMBL" id="EMC93129.1"/>
    </source>
</evidence>
<dbReference type="EMBL" id="KB445560">
    <property type="protein sequence ID" value="EMC93129.1"/>
    <property type="molecule type" value="Genomic_DNA"/>
</dbReference>